<gene>
    <name evidence="1" type="ORF">L2E82_38150</name>
</gene>
<evidence type="ECO:0000313" key="2">
    <source>
        <dbReference type="Proteomes" id="UP001055811"/>
    </source>
</evidence>
<protein>
    <submittedName>
        <fullName evidence="1">Uncharacterized protein</fullName>
    </submittedName>
</protein>
<keyword evidence="2" id="KW-1185">Reference proteome</keyword>
<sequence length="282" mass="31707">MAEVVVGLDSILTLQQKINSSLQTGKTIFGRMLDIFPYNGENSGYGNKDFTFPILSLKVFKFSDLEKTTRNFSQDLLIGRDGYGEVFIGWVDGKTFAPSRKGFGIAVAVKRYFEGLRELETLATCYGQLGHPNIISLLGYCDDKNQNCLLVYEDMHMHNRNFSHFLFGDVTEPLSWGARLTIMIGVARGLAYLHSSKEQVIHGGIKTFNVLLDQNFNAKLGHFGSDQFYPKIQELDGPTRDMDTLRYFDRGDQLDGCVTMAGDVYSFGNGMRSLYQNGQIHI</sequence>
<organism evidence="1 2">
    <name type="scientific">Cichorium intybus</name>
    <name type="common">Chicory</name>
    <dbReference type="NCBI Taxonomy" id="13427"/>
    <lineage>
        <taxon>Eukaryota</taxon>
        <taxon>Viridiplantae</taxon>
        <taxon>Streptophyta</taxon>
        <taxon>Embryophyta</taxon>
        <taxon>Tracheophyta</taxon>
        <taxon>Spermatophyta</taxon>
        <taxon>Magnoliopsida</taxon>
        <taxon>eudicotyledons</taxon>
        <taxon>Gunneridae</taxon>
        <taxon>Pentapetalae</taxon>
        <taxon>asterids</taxon>
        <taxon>campanulids</taxon>
        <taxon>Asterales</taxon>
        <taxon>Asteraceae</taxon>
        <taxon>Cichorioideae</taxon>
        <taxon>Cichorieae</taxon>
        <taxon>Cichoriinae</taxon>
        <taxon>Cichorium</taxon>
    </lineage>
</organism>
<reference evidence="1 2" key="2">
    <citation type="journal article" date="2022" name="Mol. Ecol. Resour.">
        <title>The genomes of chicory, endive, great burdock and yacon provide insights into Asteraceae paleo-polyploidization history and plant inulin production.</title>
        <authorList>
            <person name="Fan W."/>
            <person name="Wang S."/>
            <person name="Wang H."/>
            <person name="Wang A."/>
            <person name="Jiang F."/>
            <person name="Liu H."/>
            <person name="Zhao H."/>
            <person name="Xu D."/>
            <person name="Zhang Y."/>
        </authorList>
    </citation>
    <scope>NUCLEOTIDE SEQUENCE [LARGE SCALE GENOMIC DNA]</scope>
    <source>
        <strain evidence="2">cv. Punajuju</strain>
        <tissue evidence="1">Leaves</tissue>
    </source>
</reference>
<reference evidence="2" key="1">
    <citation type="journal article" date="2022" name="Mol. Ecol. Resour.">
        <title>The genomes of chicory, endive, great burdock and yacon provide insights into Asteraceae palaeo-polyploidization history and plant inulin production.</title>
        <authorList>
            <person name="Fan W."/>
            <person name="Wang S."/>
            <person name="Wang H."/>
            <person name="Wang A."/>
            <person name="Jiang F."/>
            <person name="Liu H."/>
            <person name="Zhao H."/>
            <person name="Xu D."/>
            <person name="Zhang Y."/>
        </authorList>
    </citation>
    <scope>NUCLEOTIDE SEQUENCE [LARGE SCALE GENOMIC DNA]</scope>
    <source>
        <strain evidence="2">cv. Punajuju</strain>
    </source>
</reference>
<dbReference type="EMBL" id="CM042015">
    <property type="protein sequence ID" value="KAI3708735.1"/>
    <property type="molecule type" value="Genomic_DNA"/>
</dbReference>
<proteinExistence type="predicted"/>
<evidence type="ECO:0000313" key="1">
    <source>
        <dbReference type="EMBL" id="KAI3708735.1"/>
    </source>
</evidence>
<name>A0ACB9AGG3_CICIN</name>
<comment type="caution">
    <text evidence="1">The sequence shown here is derived from an EMBL/GenBank/DDBJ whole genome shotgun (WGS) entry which is preliminary data.</text>
</comment>
<accession>A0ACB9AGG3</accession>
<dbReference type="Proteomes" id="UP001055811">
    <property type="component" value="Linkage Group LG07"/>
</dbReference>